<dbReference type="Proteomes" id="UP001497700">
    <property type="component" value="Unassembled WGS sequence"/>
</dbReference>
<evidence type="ECO:0000313" key="1">
    <source>
        <dbReference type="EMBL" id="KAI4858572.1"/>
    </source>
</evidence>
<name>A0ACB9YHC4_9PEZI</name>
<protein>
    <submittedName>
        <fullName evidence="1">Uncharacterized protein</fullName>
    </submittedName>
</protein>
<organism evidence="1 2">
    <name type="scientific">Hypoxylon rubiginosum</name>
    <dbReference type="NCBI Taxonomy" id="110542"/>
    <lineage>
        <taxon>Eukaryota</taxon>
        <taxon>Fungi</taxon>
        <taxon>Dikarya</taxon>
        <taxon>Ascomycota</taxon>
        <taxon>Pezizomycotina</taxon>
        <taxon>Sordariomycetes</taxon>
        <taxon>Xylariomycetidae</taxon>
        <taxon>Xylariales</taxon>
        <taxon>Hypoxylaceae</taxon>
        <taxon>Hypoxylon</taxon>
    </lineage>
</organism>
<reference evidence="1 2" key="1">
    <citation type="journal article" date="2022" name="New Phytol.">
        <title>Ecological generalism drives hyperdiversity of secondary metabolite gene clusters in xylarialean endophytes.</title>
        <authorList>
            <person name="Franco M.E.E."/>
            <person name="Wisecaver J.H."/>
            <person name="Arnold A.E."/>
            <person name="Ju Y.M."/>
            <person name="Slot J.C."/>
            <person name="Ahrendt S."/>
            <person name="Moore L.P."/>
            <person name="Eastman K.E."/>
            <person name="Scott K."/>
            <person name="Konkel Z."/>
            <person name="Mondo S.J."/>
            <person name="Kuo A."/>
            <person name="Hayes R.D."/>
            <person name="Haridas S."/>
            <person name="Andreopoulos B."/>
            <person name="Riley R."/>
            <person name="LaButti K."/>
            <person name="Pangilinan J."/>
            <person name="Lipzen A."/>
            <person name="Amirebrahimi M."/>
            <person name="Yan J."/>
            <person name="Adam C."/>
            <person name="Keymanesh K."/>
            <person name="Ng V."/>
            <person name="Louie K."/>
            <person name="Northen T."/>
            <person name="Drula E."/>
            <person name="Henrissat B."/>
            <person name="Hsieh H.M."/>
            <person name="Youens-Clark K."/>
            <person name="Lutzoni F."/>
            <person name="Miadlikowska J."/>
            <person name="Eastwood D.C."/>
            <person name="Hamelin R.C."/>
            <person name="Grigoriev I.V."/>
            <person name="U'Ren J.M."/>
        </authorList>
    </citation>
    <scope>NUCLEOTIDE SEQUENCE [LARGE SCALE GENOMIC DNA]</scope>
    <source>
        <strain evidence="1 2">CBS 119005</strain>
    </source>
</reference>
<proteinExistence type="predicted"/>
<comment type="caution">
    <text evidence="1">The sequence shown here is derived from an EMBL/GenBank/DDBJ whole genome shotgun (WGS) entry which is preliminary data.</text>
</comment>
<dbReference type="EMBL" id="MU393723">
    <property type="protein sequence ID" value="KAI4858572.1"/>
    <property type="molecule type" value="Genomic_DNA"/>
</dbReference>
<gene>
    <name evidence="1" type="ORF">F4820DRAFT_226807</name>
</gene>
<accession>A0ACB9YHC4</accession>
<keyword evidence="2" id="KW-1185">Reference proteome</keyword>
<evidence type="ECO:0000313" key="2">
    <source>
        <dbReference type="Proteomes" id="UP001497700"/>
    </source>
</evidence>
<sequence>MPKLHEVCYLRNATIAAIRDYYTFLSRLYLDEARVIIPPEAGWPEITSADTEELGKTDEVVALLAHLPYICADGDQNDKAHGAPDCFFADWRFLIRSLVQGGTNADELKVITEGAEFYEDAPPDVIGLTAGADNPLFVLDTKHGIIHWYECPGEIRDNAPYEPIEDDPYDWAPENEADWRNDAPAWGVTDFFDLLKEQFCELKFIPINQHTVISVYMPRQSRSEGMIPMLQSIYREHGWPSLEHYRKQECLAAVQQALEERYPHEADFRRGQ</sequence>